<evidence type="ECO:0000313" key="3">
    <source>
        <dbReference type="Proteomes" id="UP000318050"/>
    </source>
</evidence>
<accession>A0A560HU47</accession>
<proteinExistence type="predicted"/>
<comment type="caution">
    <text evidence="2">The sequence shown here is derived from an EMBL/GenBank/DDBJ whole genome shotgun (WGS) entry which is preliminary data.</text>
</comment>
<dbReference type="Proteomes" id="UP000318050">
    <property type="component" value="Unassembled WGS sequence"/>
</dbReference>
<name>A0A560HU47_9PROT</name>
<feature type="chain" id="PRO_5021910057" description="DUF4331 domain-containing protein" evidence="1">
    <location>
        <begin position="29"/>
        <end position="408"/>
    </location>
</feature>
<sequence>MRPFPRLIPLLAALLPFGLPPLSGPALASDHLDTPAVIADPRADIGDLYAWMSPDGRQLNLVMTIVGHSLSDRLDYTFHIDSARRFGKPGNASGRSMDLTCRFPGPQQADCRLGGIDRVQGDASSTEGLWSEHHRFRLYAGLRDDPFFNNVRGTRQAYQVAEAALARGVAKDKAGCPAFDAATSAEILDKWRHTDGGPAKNLLAGWTPMAIVASVDVDAVNQGGPLLAVWAATTGAKGQVDRAGRPLTGNALLGQLRSDEEGDRWKEAYNAATPADGARFEAEIARGLAYYDSFDGRCGNQWLADAKASPARRYHRLAATLADDRLWVNSATGICTQMFAVELTALSDERALRSDCGGRTLTYDASNIYRSFLVNGTAAGVADGLTQDEYPPSNTIFPFLVAPEVPPS</sequence>
<dbReference type="AlphaFoldDB" id="A0A560HU47"/>
<dbReference type="OrthoDB" id="9791748at2"/>
<reference evidence="2 3" key="1">
    <citation type="submission" date="2019-06" db="EMBL/GenBank/DDBJ databases">
        <title>Genomic Encyclopedia of Type Strains, Phase IV (KMG-V): Genome sequencing to study the core and pangenomes of soil and plant-associated prokaryotes.</title>
        <authorList>
            <person name="Whitman W."/>
        </authorList>
    </citation>
    <scope>NUCLEOTIDE SEQUENCE [LARGE SCALE GENOMIC DNA]</scope>
    <source>
        <strain evidence="2 3">BR 11140</strain>
    </source>
</reference>
<gene>
    <name evidence="2" type="ORF">FBZ92_1269</name>
</gene>
<protein>
    <recommendedName>
        <fullName evidence="4">DUF4331 domain-containing protein</fullName>
    </recommendedName>
</protein>
<organism evidence="2 3">
    <name type="scientific">Nitrospirillum amazonense</name>
    <dbReference type="NCBI Taxonomy" id="28077"/>
    <lineage>
        <taxon>Bacteria</taxon>
        <taxon>Pseudomonadati</taxon>
        <taxon>Pseudomonadota</taxon>
        <taxon>Alphaproteobacteria</taxon>
        <taxon>Rhodospirillales</taxon>
        <taxon>Azospirillaceae</taxon>
        <taxon>Nitrospirillum</taxon>
    </lineage>
</organism>
<evidence type="ECO:0000256" key="1">
    <source>
        <dbReference type="SAM" id="SignalP"/>
    </source>
</evidence>
<feature type="signal peptide" evidence="1">
    <location>
        <begin position="1"/>
        <end position="28"/>
    </location>
</feature>
<keyword evidence="1" id="KW-0732">Signal</keyword>
<evidence type="ECO:0000313" key="2">
    <source>
        <dbReference type="EMBL" id="TWB49471.1"/>
    </source>
</evidence>
<evidence type="ECO:0008006" key="4">
    <source>
        <dbReference type="Google" id="ProtNLM"/>
    </source>
</evidence>
<dbReference type="EMBL" id="VITT01000026">
    <property type="protein sequence ID" value="TWB49471.1"/>
    <property type="molecule type" value="Genomic_DNA"/>
</dbReference>